<comment type="caution">
    <text evidence="2">The sequence shown here is derived from an EMBL/GenBank/DDBJ whole genome shotgun (WGS) entry which is preliminary data.</text>
</comment>
<evidence type="ECO:0000313" key="3">
    <source>
        <dbReference type="Proteomes" id="UP000011668"/>
    </source>
</evidence>
<gene>
    <name evidence="2" type="ORF">AG1IA_00470</name>
</gene>
<accession>L8X9Z1</accession>
<protein>
    <submittedName>
        <fullName evidence="2">Uncharacterized protein</fullName>
    </submittedName>
</protein>
<dbReference type="HOGENOM" id="CLU_1611917_0_0_1"/>
<proteinExistence type="predicted"/>
<sequence length="165" mass="17874">MVGVGEVRICSPTSSTRRVAGSTSYQPRSDSRSPGNVVQVVQFESKTGTSWNSPVDCGAGSGLPVSAPPHAHRQFTSLGSFLYGSDSRRAPQNERGGLAPNTTDTAIPSTNYDVNQYTITVVHHIVREPQIYIEPWCALAQTISEFRPTFGPYLNFSGEQDPDRG</sequence>
<organism evidence="2 3">
    <name type="scientific">Thanatephorus cucumeris (strain AG1-IA)</name>
    <name type="common">Rice sheath blight fungus</name>
    <name type="synonym">Rhizoctonia solani</name>
    <dbReference type="NCBI Taxonomy" id="983506"/>
    <lineage>
        <taxon>Eukaryota</taxon>
        <taxon>Fungi</taxon>
        <taxon>Dikarya</taxon>
        <taxon>Basidiomycota</taxon>
        <taxon>Agaricomycotina</taxon>
        <taxon>Agaricomycetes</taxon>
        <taxon>Cantharellales</taxon>
        <taxon>Ceratobasidiaceae</taxon>
        <taxon>Rhizoctonia</taxon>
        <taxon>Rhizoctonia solani AG-1</taxon>
    </lineage>
</organism>
<dbReference type="Proteomes" id="UP000011668">
    <property type="component" value="Unassembled WGS sequence"/>
</dbReference>
<dbReference type="AlphaFoldDB" id="L8X9Z1"/>
<dbReference type="EMBL" id="AFRT01000068">
    <property type="protein sequence ID" value="ELU45499.1"/>
    <property type="molecule type" value="Genomic_DNA"/>
</dbReference>
<feature type="region of interest" description="Disordered" evidence="1">
    <location>
        <begin position="83"/>
        <end position="104"/>
    </location>
</feature>
<reference evidence="2 3" key="1">
    <citation type="journal article" date="2013" name="Nat. Commun.">
        <title>The evolution and pathogenic mechanisms of the rice sheath blight pathogen.</title>
        <authorList>
            <person name="Zheng A."/>
            <person name="Lin R."/>
            <person name="Xu L."/>
            <person name="Qin P."/>
            <person name="Tang C."/>
            <person name="Ai P."/>
            <person name="Zhang D."/>
            <person name="Liu Y."/>
            <person name="Sun Z."/>
            <person name="Feng H."/>
            <person name="Wang Y."/>
            <person name="Chen Y."/>
            <person name="Liang X."/>
            <person name="Fu R."/>
            <person name="Li Q."/>
            <person name="Zhang J."/>
            <person name="Yu X."/>
            <person name="Xie Z."/>
            <person name="Ding L."/>
            <person name="Guan P."/>
            <person name="Tang J."/>
            <person name="Liang Y."/>
            <person name="Wang S."/>
            <person name="Deng Q."/>
            <person name="Li S."/>
            <person name="Zhu J."/>
            <person name="Wang L."/>
            <person name="Liu H."/>
            <person name="Li P."/>
        </authorList>
    </citation>
    <scope>NUCLEOTIDE SEQUENCE [LARGE SCALE GENOMIC DNA]</scope>
    <source>
        <strain evidence="3">AG-1 IA</strain>
    </source>
</reference>
<feature type="region of interest" description="Disordered" evidence="1">
    <location>
        <begin position="13"/>
        <end position="35"/>
    </location>
</feature>
<name>L8X9Z1_THACA</name>
<keyword evidence="3" id="KW-1185">Reference proteome</keyword>
<evidence type="ECO:0000256" key="1">
    <source>
        <dbReference type="SAM" id="MobiDB-lite"/>
    </source>
</evidence>
<evidence type="ECO:0000313" key="2">
    <source>
        <dbReference type="EMBL" id="ELU45499.1"/>
    </source>
</evidence>